<dbReference type="PANTHER" id="PTHR48407">
    <property type="entry name" value="CRANIOFACIAL DEVELOPMENT PROTEIN 1"/>
    <property type="match status" value="1"/>
</dbReference>
<feature type="domain" description="BCNT-C" evidence="4">
    <location>
        <begin position="248"/>
        <end position="352"/>
    </location>
</feature>
<evidence type="ECO:0000256" key="2">
    <source>
        <dbReference type="ARBA" id="ARBA00019138"/>
    </source>
</evidence>
<feature type="compositionally biased region" description="Basic and acidic residues" evidence="3">
    <location>
        <begin position="264"/>
        <end position="282"/>
    </location>
</feature>
<evidence type="ECO:0000256" key="1">
    <source>
        <dbReference type="ARBA" id="ARBA00010465"/>
    </source>
</evidence>
<feature type="region of interest" description="Disordered" evidence="3">
    <location>
        <begin position="1"/>
        <end position="151"/>
    </location>
</feature>
<dbReference type="AlphaFoldDB" id="A0A316UCS8"/>
<evidence type="ECO:0000259" key="4">
    <source>
        <dbReference type="PROSITE" id="PS51279"/>
    </source>
</evidence>
<dbReference type="GO" id="GO:0000812">
    <property type="term" value="C:Swr1 complex"/>
    <property type="evidence" value="ECO:0007669"/>
    <property type="project" value="TreeGrafter"/>
</dbReference>
<proteinExistence type="inferred from homology"/>
<gene>
    <name evidence="5" type="ORF">BCV69DRAFT_296963</name>
</gene>
<dbReference type="OrthoDB" id="445677at2759"/>
<dbReference type="GeneID" id="37015798"/>
<feature type="compositionally biased region" description="Basic and acidic residues" evidence="3">
    <location>
        <begin position="340"/>
        <end position="352"/>
    </location>
</feature>
<dbReference type="Pfam" id="PF07572">
    <property type="entry name" value="BCNT"/>
    <property type="match status" value="1"/>
</dbReference>
<feature type="region of interest" description="Disordered" evidence="3">
    <location>
        <begin position="186"/>
        <end position="352"/>
    </location>
</feature>
<dbReference type="InterPro" id="IPR011421">
    <property type="entry name" value="BCNT-C"/>
</dbReference>
<feature type="compositionally biased region" description="Basic and acidic residues" evidence="3">
    <location>
        <begin position="311"/>
        <end position="321"/>
    </location>
</feature>
<evidence type="ECO:0000313" key="6">
    <source>
        <dbReference type="Proteomes" id="UP000245942"/>
    </source>
</evidence>
<sequence length="352" mass="37095">MTTTGSAHTPLPAGKGAPHQHVDEDEEEEDQDFNEVPRASGPALDTDDAKRGPPSDSASDSEDDEADAVLVKESEPVDEEELAALKRDAEEQQSGLGGQELGRGKRRRKEGPDDDTNEGSRTVPDNEEAKAAWAAFQDKADSSTASGSKEMVKIIERYKFAGDEVIKERLLPADHPDAIAYLKWAGSTTHHDKTQQDVAADTSSRETAPVDQTSSVSSSASRVTSSAPAPAPASASASAPRPPPPGPRRKKQSKLASLAASSDAPKKMNTLEKSKMDWEGWKKGGSSATTSSSAGASGGGSGGDAKGLDGLTDREREEMEQQTKTGSGSGSMAGYLGRSDFLERVKERTEGQ</sequence>
<dbReference type="RefSeq" id="XP_025350159.1">
    <property type="nucleotide sequence ID" value="XM_025494064.1"/>
</dbReference>
<feature type="compositionally biased region" description="Polar residues" evidence="3">
    <location>
        <begin position="201"/>
        <end position="212"/>
    </location>
</feature>
<name>A0A316UCS8_9BASI</name>
<feature type="compositionally biased region" description="Low complexity" evidence="3">
    <location>
        <begin position="254"/>
        <end position="263"/>
    </location>
</feature>
<evidence type="ECO:0000256" key="3">
    <source>
        <dbReference type="SAM" id="MobiDB-lite"/>
    </source>
</evidence>
<dbReference type="STRING" id="1684307.A0A316UCS8"/>
<dbReference type="PROSITE" id="PS51279">
    <property type="entry name" value="BCNT_C"/>
    <property type="match status" value="1"/>
</dbReference>
<feature type="compositionally biased region" description="Low complexity" evidence="3">
    <location>
        <begin position="213"/>
        <end position="239"/>
    </location>
</feature>
<feature type="compositionally biased region" description="Gly residues" evidence="3">
    <location>
        <begin position="296"/>
        <end position="305"/>
    </location>
</feature>
<comment type="similarity">
    <text evidence="1">Belongs to the SWC5 family.</text>
</comment>
<feature type="compositionally biased region" description="Acidic residues" evidence="3">
    <location>
        <begin position="23"/>
        <end position="33"/>
    </location>
</feature>
<protein>
    <recommendedName>
        <fullName evidence="2">SWR1-complex protein 5</fullName>
    </recommendedName>
</protein>
<keyword evidence="6" id="KW-1185">Reference proteome</keyword>
<dbReference type="PANTHER" id="PTHR48407:SF1">
    <property type="entry name" value="CRANIOFACIAL DEVELOPMENT PROTEIN 1"/>
    <property type="match status" value="1"/>
</dbReference>
<reference evidence="5 6" key="1">
    <citation type="journal article" date="2018" name="Mol. Biol. Evol.">
        <title>Broad Genomic Sampling Reveals a Smut Pathogenic Ancestry of the Fungal Clade Ustilaginomycotina.</title>
        <authorList>
            <person name="Kijpornyongpan T."/>
            <person name="Mondo S.J."/>
            <person name="Barry K."/>
            <person name="Sandor L."/>
            <person name="Lee J."/>
            <person name="Lipzen A."/>
            <person name="Pangilinan J."/>
            <person name="LaButti K."/>
            <person name="Hainaut M."/>
            <person name="Henrissat B."/>
            <person name="Grigoriev I.V."/>
            <person name="Spatafora J.W."/>
            <person name="Aime M.C."/>
        </authorList>
    </citation>
    <scope>NUCLEOTIDE SEQUENCE [LARGE SCALE GENOMIC DNA]</scope>
    <source>
        <strain evidence="5 6">MCA 4718</strain>
    </source>
</reference>
<feature type="compositionally biased region" description="Low complexity" evidence="3">
    <location>
        <begin position="284"/>
        <end position="295"/>
    </location>
</feature>
<organism evidence="5 6">
    <name type="scientific">Pseudomicrostroma glucosiphilum</name>
    <dbReference type="NCBI Taxonomy" id="1684307"/>
    <lineage>
        <taxon>Eukaryota</taxon>
        <taxon>Fungi</taxon>
        <taxon>Dikarya</taxon>
        <taxon>Basidiomycota</taxon>
        <taxon>Ustilaginomycotina</taxon>
        <taxon>Exobasidiomycetes</taxon>
        <taxon>Microstromatales</taxon>
        <taxon>Microstromatales incertae sedis</taxon>
        <taxon>Pseudomicrostroma</taxon>
    </lineage>
</organism>
<dbReference type="EMBL" id="KZ819322">
    <property type="protein sequence ID" value="PWN22999.1"/>
    <property type="molecule type" value="Genomic_DNA"/>
</dbReference>
<accession>A0A316UCS8</accession>
<evidence type="ECO:0000313" key="5">
    <source>
        <dbReference type="EMBL" id="PWN22999.1"/>
    </source>
</evidence>
<dbReference type="Proteomes" id="UP000245942">
    <property type="component" value="Unassembled WGS sequence"/>
</dbReference>
<dbReference type="InterPro" id="IPR027124">
    <property type="entry name" value="Swc5/CFDP1/2"/>
</dbReference>